<evidence type="ECO:0000313" key="1">
    <source>
        <dbReference type="EMBL" id="KAK2651910.1"/>
    </source>
</evidence>
<name>A0AAE0CHL2_9ROSI</name>
<reference evidence="1" key="1">
    <citation type="journal article" date="2023" name="Plant J.">
        <title>Genome sequences and population genomics provide insights into the demographic history, inbreeding, and mutation load of two 'living fossil' tree species of Dipteronia.</title>
        <authorList>
            <person name="Feng Y."/>
            <person name="Comes H.P."/>
            <person name="Chen J."/>
            <person name="Zhu S."/>
            <person name="Lu R."/>
            <person name="Zhang X."/>
            <person name="Li P."/>
            <person name="Qiu J."/>
            <person name="Olsen K.M."/>
            <person name="Qiu Y."/>
        </authorList>
    </citation>
    <scope>NUCLEOTIDE SEQUENCE</scope>
    <source>
        <strain evidence="1">KIB01</strain>
    </source>
</reference>
<dbReference type="Proteomes" id="UP001280121">
    <property type="component" value="Unassembled WGS sequence"/>
</dbReference>
<dbReference type="EMBL" id="JANJYI010000004">
    <property type="protein sequence ID" value="KAK2651910.1"/>
    <property type="molecule type" value="Genomic_DNA"/>
</dbReference>
<comment type="caution">
    <text evidence="1">The sequence shown here is derived from an EMBL/GenBank/DDBJ whole genome shotgun (WGS) entry which is preliminary data.</text>
</comment>
<evidence type="ECO:0000313" key="2">
    <source>
        <dbReference type="Proteomes" id="UP001280121"/>
    </source>
</evidence>
<accession>A0AAE0CHL2</accession>
<sequence>MGVEDRAHTECWTDSLRDGRVLIMTDMWKWLHKEETQWRQKSRIKWMMEGDKNSRLFHCVANSRRMRNFIGDILFDGVRQLDLVEVRRGVLNHFKLLFRKGLDCRPTIHGLPML</sequence>
<gene>
    <name evidence="1" type="ORF">Ddye_011766</name>
</gene>
<organism evidence="1 2">
    <name type="scientific">Dipteronia dyeriana</name>
    <dbReference type="NCBI Taxonomy" id="168575"/>
    <lineage>
        <taxon>Eukaryota</taxon>
        <taxon>Viridiplantae</taxon>
        <taxon>Streptophyta</taxon>
        <taxon>Embryophyta</taxon>
        <taxon>Tracheophyta</taxon>
        <taxon>Spermatophyta</taxon>
        <taxon>Magnoliopsida</taxon>
        <taxon>eudicotyledons</taxon>
        <taxon>Gunneridae</taxon>
        <taxon>Pentapetalae</taxon>
        <taxon>rosids</taxon>
        <taxon>malvids</taxon>
        <taxon>Sapindales</taxon>
        <taxon>Sapindaceae</taxon>
        <taxon>Hippocastanoideae</taxon>
        <taxon>Acereae</taxon>
        <taxon>Dipteronia</taxon>
    </lineage>
</organism>
<dbReference type="AlphaFoldDB" id="A0AAE0CHL2"/>
<keyword evidence="2" id="KW-1185">Reference proteome</keyword>
<protein>
    <submittedName>
        <fullName evidence="1">Uncharacterized protein</fullName>
    </submittedName>
</protein>
<proteinExistence type="predicted"/>